<reference evidence="3" key="1">
    <citation type="submission" date="2022-09" db="EMBL/GenBank/DDBJ databases">
        <title>Complete genome sequence of Vulcanisaeta souniana.</title>
        <authorList>
            <person name="Kato S."/>
            <person name="Itoh T."/>
            <person name="Ohkuma M."/>
        </authorList>
    </citation>
    <scope>NUCLEOTIDE SEQUENCE [LARGE SCALE GENOMIC DNA]</scope>
    <source>
        <strain evidence="3">JCM 11219</strain>
    </source>
</reference>
<sequence>MGMTSINKRGQGLLIIAILLVLLVLVVALIYREFTMTPAYIYQRSVYYALKYDPQVIVEQLIQVMNAVVTGYAINYSQFLMNEGITLYLHALTSMPVSYSLSNVIESQLKLMINSIYTPTGLIVPENNLNASIAAVTGFYGALGIPGIKYVYSGENSSLILASAQQTYDLPSLGIQHLTLNYSINLTASTAPNGICNISPNTMTYNTTLECIFNFKTNTYTCNGPGIYSTGQANSLWAPSYQAYPSQEYYQSDVGWVVSTGTYPLVFVYPVDELMGQNGFVISATFNVTQSQSNYLVGINFLTPTPPTSGTGNNGYTICVIPSSQPSNNQYKCTVSSTASSTIINVTVIVTPNEPINLIGGSVTGTASIYINGKTIGSPITVYLPNFHLIPNTLFGNNAYMLSGYDSNSKVYVGSWVALILSNAAVVNASIKYFNSYTLPTNIPIEVSINNKPALGTTLSGLTVTPTLGALSFSINYTVCNITNNAIVFNVQMPWPPTGYPTTQYLVLINYSNIILALNPWANPQNSVIPQGYSATSLLPYMSYVLNESGNELIVNTYFINLGVPTLLSIYGSNTGLYITNIINRYDYAAMGTVIPIPSLNILKVNNVFPMHVMPIFTFNETLYNLAAGYTVISQVVPPTQTEITGYGSTNNYPSGLYNWVTEYEHFPNQTLPYTYFNYTILNCWGTTQSNNEYVNYNLYYIYANGQLQYNGYTPSQYLPSCQGSYW</sequence>
<protein>
    <submittedName>
        <fullName evidence="2">Uncharacterized protein</fullName>
    </submittedName>
</protein>
<organism evidence="2 3">
    <name type="scientific">Vulcanisaeta souniana JCM 11219</name>
    <dbReference type="NCBI Taxonomy" id="1293586"/>
    <lineage>
        <taxon>Archaea</taxon>
        <taxon>Thermoproteota</taxon>
        <taxon>Thermoprotei</taxon>
        <taxon>Thermoproteales</taxon>
        <taxon>Thermoproteaceae</taxon>
        <taxon>Vulcanisaeta</taxon>
    </lineage>
</organism>
<keyword evidence="1" id="KW-0472">Membrane</keyword>
<keyword evidence="1" id="KW-0812">Transmembrane</keyword>
<gene>
    <name evidence="2" type="ORF">Vsou_23920</name>
</gene>
<evidence type="ECO:0000313" key="2">
    <source>
        <dbReference type="EMBL" id="BDR93299.1"/>
    </source>
</evidence>
<proteinExistence type="predicted"/>
<evidence type="ECO:0000313" key="3">
    <source>
        <dbReference type="Proteomes" id="UP001060771"/>
    </source>
</evidence>
<evidence type="ECO:0000256" key="1">
    <source>
        <dbReference type="SAM" id="Phobius"/>
    </source>
</evidence>
<feature type="transmembrane region" description="Helical" evidence="1">
    <location>
        <begin position="12"/>
        <end position="31"/>
    </location>
</feature>
<keyword evidence="3" id="KW-1185">Reference proteome</keyword>
<dbReference type="Proteomes" id="UP001060771">
    <property type="component" value="Chromosome"/>
</dbReference>
<name>A0ABM8BQX1_9CREN</name>
<accession>A0ABM8BQX1</accession>
<keyword evidence="1" id="KW-1133">Transmembrane helix</keyword>
<dbReference type="EMBL" id="AP026830">
    <property type="protein sequence ID" value="BDR93299.1"/>
    <property type="molecule type" value="Genomic_DNA"/>
</dbReference>